<evidence type="ECO:0000256" key="9">
    <source>
        <dbReference type="SAM" id="MobiDB-lite"/>
    </source>
</evidence>
<gene>
    <name evidence="10" type="ORF">AJ80_04664</name>
</gene>
<keyword evidence="3" id="KW-0689">Ribosomal protein</keyword>
<dbReference type="GO" id="GO:0003735">
    <property type="term" value="F:structural constituent of ribosome"/>
    <property type="evidence" value="ECO:0007669"/>
    <property type="project" value="InterPro"/>
</dbReference>
<feature type="compositionally biased region" description="Polar residues" evidence="9">
    <location>
        <begin position="224"/>
        <end position="244"/>
    </location>
</feature>
<evidence type="ECO:0000256" key="2">
    <source>
        <dbReference type="ARBA" id="ARBA00009254"/>
    </source>
</evidence>
<evidence type="ECO:0000256" key="5">
    <source>
        <dbReference type="ARBA" id="ARBA00023274"/>
    </source>
</evidence>
<keyword evidence="11" id="KW-1185">Reference proteome</keyword>
<comment type="similarity">
    <text evidence="2">Belongs to the universal ribosomal protein uL29 family.</text>
</comment>
<dbReference type="PANTHER" id="PTHR21183:SF18">
    <property type="entry name" value="LARGE RIBOSOMAL SUBUNIT PROTEIN UL29M"/>
    <property type="match status" value="1"/>
</dbReference>
<keyword evidence="5" id="KW-0687">Ribonucleoprotein</keyword>
<dbReference type="OrthoDB" id="270763at2759"/>
<accession>A0A2B7Y9V8</accession>
<dbReference type="AlphaFoldDB" id="A0A2B7Y9V8"/>
<dbReference type="GO" id="GO:0005762">
    <property type="term" value="C:mitochondrial large ribosomal subunit"/>
    <property type="evidence" value="ECO:0007669"/>
    <property type="project" value="TreeGrafter"/>
</dbReference>
<proteinExistence type="inferred from homology"/>
<name>A0A2B7Y9V8_POLH7</name>
<dbReference type="GO" id="GO:0032543">
    <property type="term" value="P:mitochondrial translation"/>
    <property type="evidence" value="ECO:0007669"/>
    <property type="project" value="TreeGrafter"/>
</dbReference>
<keyword evidence="4" id="KW-0496">Mitochondrion</keyword>
<dbReference type="Proteomes" id="UP000224634">
    <property type="component" value="Unassembled WGS sequence"/>
</dbReference>
<dbReference type="Gene3D" id="6.10.330.20">
    <property type="match status" value="1"/>
</dbReference>
<comment type="subcellular location">
    <subcellularLocation>
        <location evidence="1">Mitochondrion</location>
    </subcellularLocation>
</comment>
<organism evidence="10 11">
    <name type="scientific">Polytolypa hystricis (strain UAMH7299)</name>
    <dbReference type="NCBI Taxonomy" id="1447883"/>
    <lineage>
        <taxon>Eukaryota</taxon>
        <taxon>Fungi</taxon>
        <taxon>Dikarya</taxon>
        <taxon>Ascomycota</taxon>
        <taxon>Pezizomycotina</taxon>
        <taxon>Eurotiomycetes</taxon>
        <taxon>Eurotiomycetidae</taxon>
        <taxon>Onygenales</taxon>
        <taxon>Onygenales incertae sedis</taxon>
        <taxon>Polytolypa</taxon>
    </lineage>
</organism>
<evidence type="ECO:0000256" key="8">
    <source>
        <dbReference type="ARBA" id="ARBA00035399"/>
    </source>
</evidence>
<evidence type="ECO:0000256" key="1">
    <source>
        <dbReference type="ARBA" id="ARBA00004173"/>
    </source>
</evidence>
<comment type="caution">
    <text evidence="10">The sequence shown here is derived from an EMBL/GenBank/DDBJ whole genome shotgun (WGS) entry which is preliminary data.</text>
</comment>
<dbReference type="STRING" id="1447883.A0A2B7Y9V8"/>
<feature type="compositionally biased region" description="Acidic residues" evidence="9">
    <location>
        <begin position="214"/>
        <end position="223"/>
    </location>
</feature>
<evidence type="ECO:0000313" key="11">
    <source>
        <dbReference type="Proteomes" id="UP000224634"/>
    </source>
</evidence>
<evidence type="ECO:0000313" key="10">
    <source>
        <dbReference type="EMBL" id="PGH17841.1"/>
    </source>
</evidence>
<evidence type="ECO:0000256" key="3">
    <source>
        <dbReference type="ARBA" id="ARBA00022980"/>
    </source>
</evidence>
<dbReference type="PANTHER" id="PTHR21183">
    <property type="entry name" value="RIBOSOMAL PROTEIN L47, MITOCHONDRIAL-RELATED"/>
    <property type="match status" value="1"/>
</dbReference>
<dbReference type="Pfam" id="PF06984">
    <property type="entry name" value="MRP-L47"/>
    <property type="match status" value="1"/>
</dbReference>
<protein>
    <recommendedName>
        <fullName evidence="7">Large ribosomal subunit protein uL29m</fullName>
    </recommendedName>
    <alternativeName>
        <fullName evidence="8">54S ribosomal protein L4, mitochondrial</fullName>
    </alternativeName>
</protein>
<reference evidence="10 11" key="1">
    <citation type="submission" date="2017-10" db="EMBL/GenBank/DDBJ databases">
        <title>Comparative genomics in systemic dimorphic fungi from Ajellomycetaceae.</title>
        <authorList>
            <person name="Munoz J.F."/>
            <person name="Mcewen J.G."/>
            <person name="Clay O.K."/>
            <person name="Cuomo C.A."/>
        </authorList>
    </citation>
    <scope>NUCLEOTIDE SEQUENCE [LARGE SCALE GENOMIC DNA]</scope>
    <source>
        <strain evidence="10 11">UAMH7299</strain>
    </source>
</reference>
<evidence type="ECO:0000256" key="7">
    <source>
        <dbReference type="ARBA" id="ARBA00035289"/>
    </source>
</evidence>
<comment type="subunit">
    <text evidence="6">Component of the mitochondrial large ribosomal subunit. Mature mitochondrial ribosomes consist of a small (37S) and a large (54S) subunit. The 37S subunit contains at least 33 different proteins and 1 molecule of RNA (15S). The 54S subunit contains at least 45 different proteins and 1 molecule of RNA (21S).</text>
</comment>
<sequence length="250" mass="28558">MHSRSISRLLSQHGGSPLADLPPIFLAPSLQFPLIHNLSQCSRFSTTSPGLARHRKDDLSRQRGVSAIHRTGPRFRLSVHKYPLPTPAPDPKVLREPSSKHGLWGFFGEDRQAVMTPEDEYAHGRSWTIDELRNKSWEDLHCLWWVCAKERNKIATSQTERLRLKAGYGDFESQNRDKTVFKTQQAIKMVLRERWHAWSDARELFSNGYRPTPEEEVMEDEFQEGTNGEAQTSDAGDASPQQTEKPAHST</sequence>
<evidence type="ECO:0000256" key="4">
    <source>
        <dbReference type="ARBA" id="ARBA00023128"/>
    </source>
</evidence>
<feature type="region of interest" description="Disordered" evidence="9">
    <location>
        <begin position="206"/>
        <end position="250"/>
    </location>
</feature>
<dbReference type="InterPro" id="IPR038340">
    <property type="entry name" value="MRP-L47_sf"/>
</dbReference>
<evidence type="ECO:0000256" key="6">
    <source>
        <dbReference type="ARBA" id="ARBA00026009"/>
    </source>
</evidence>
<dbReference type="EMBL" id="PDNA01000061">
    <property type="protein sequence ID" value="PGH17841.1"/>
    <property type="molecule type" value="Genomic_DNA"/>
</dbReference>
<dbReference type="InterPro" id="IPR010729">
    <property type="entry name" value="Ribosomal_uL29_mit"/>
</dbReference>